<evidence type="ECO:0000256" key="3">
    <source>
        <dbReference type="ARBA" id="ARBA00023002"/>
    </source>
</evidence>
<name>A0A2N3IEF3_9BACT</name>
<evidence type="ECO:0000313" key="6">
    <source>
        <dbReference type="Proteomes" id="UP000233618"/>
    </source>
</evidence>
<protein>
    <recommendedName>
        <fullName evidence="4">Nitroreductase domain-containing protein</fullName>
    </recommendedName>
</protein>
<dbReference type="PANTHER" id="PTHR23026">
    <property type="entry name" value="NADPH NITROREDUCTASE"/>
    <property type="match status" value="1"/>
</dbReference>
<comment type="caution">
    <text evidence="5">The sequence shown here is derived from an EMBL/GenBank/DDBJ whole genome shotgun (WGS) entry which is preliminary data.</text>
</comment>
<evidence type="ECO:0000256" key="1">
    <source>
        <dbReference type="ARBA" id="ARBA00022630"/>
    </source>
</evidence>
<dbReference type="InterPro" id="IPR029479">
    <property type="entry name" value="Nitroreductase"/>
</dbReference>
<proteinExistence type="predicted"/>
<dbReference type="EMBL" id="MVDE01000003">
    <property type="protein sequence ID" value="PKQ68697.1"/>
    <property type="molecule type" value="Genomic_DNA"/>
</dbReference>
<dbReference type="RefSeq" id="WP_101308346.1">
    <property type="nucleotide sequence ID" value="NZ_MVDE01000003.1"/>
</dbReference>
<organism evidence="5 6">
    <name type="scientific">Labilibaculum manganireducens</name>
    <dbReference type="NCBI Taxonomy" id="1940525"/>
    <lineage>
        <taxon>Bacteria</taxon>
        <taxon>Pseudomonadati</taxon>
        <taxon>Bacteroidota</taxon>
        <taxon>Bacteroidia</taxon>
        <taxon>Marinilabiliales</taxon>
        <taxon>Marinifilaceae</taxon>
        <taxon>Labilibaculum</taxon>
    </lineage>
</organism>
<dbReference type="InterPro" id="IPR000415">
    <property type="entry name" value="Nitroreductase-like"/>
</dbReference>
<accession>A0A2N3IEF3</accession>
<keyword evidence="6" id="KW-1185">Reference proteome</keyword>
<gene>
    <name evidence="5" type="ORF">BZG01_02965</name>
</gene>
<evidence type="ECO:0000313" key="5">
    <source>
        <dbReference type="EMBL" id="PKQ68697.1"/>
    </source>
</evidence>
<dbReference type="PANTHER" id="PTHR23026:SF90">
    <property type="entry name" value="IODOTYROSINE DEIODINASE 1"/>
    <property type="match status" value="1"/>
</dbReference>
<evidence type="ECO:0000256" key="2">
    <source>
        <dbReference type="ARBA" id="ARBA00022643"/>
    </source>
</evidence>
<keyword evidence="1" id="KW-0285">Flavoprotein</keyword>
<dbReference type="Gene3D" id="3.40.109.10">
    <property type="entry name" value="NADH Oxidase"/>
    <property type="match status" value="1"/>
</dbReference>
<dbReference type="SUPFAM" id="SSF55469">
    <property type="entry name" value="FMN-dependent nitroreductase-like"/>
    <property type="match status" value="1"/>
</dbReference>
<dbReference type="GO" id="GO:0016491">
    <property type="term" value="F:oxidoreductase activity"/>
    <property type="evidence" value="ECO:0007669"/>
    <property type="project" value="UniProtKB-KW"/>
</dbReference>
<keyword evidence="3" id="KW-0560">Oxidoreductase</keyword>
<dbReference type="Proteomes" id="UP000233618">
    <property type="component" value="Unassembled WGS sequence"/>
</dbReference>
<dbReference type="Pfam" id="PF00881">
    <property type="entry name" value="Nitroreductase"/>
    <property type="match status" value="1"/>
</dbReference>
<dbReference type="CDD" id="cd02062">
    <property type="entry name" value="Nitro_FMN_reductase"/>
    <property type="match status" value="1"/>
</dbReference>
<dbReference type="InterPro" id="IPR050627">
    <property type="entry name" value="Nitroreductase/BluB"/>
</dbReference>
<keyword evidence="2" id="KW-0288">FMN</keyword>
<dbReference type="AlphaFoldDB" id="A0A2N3IEF3"/>
<sequence>MELKDVIEKRRTIRDFQSNKISKDIIDYAIENGFKAPTYNHLRDWDFIILNHLESKLKLIESENLDKSIDSKELEHQFKNEEKIMKEMYLDAIPKQKKMILEAPTVIIVAFKPKTRVAEAKKIYDLNCLASIWTCIENFLLSLAEYNVYGVTFIPQNIETIKKKLEIPDELEIASIIPIGYMADNARILKQKTINISERKHYEKW</sequence>
<feature type="domain" description="Nitroreductase" evidence="4">
    <location>
        <begin position="7"/>
        <end position="181"/>
    </location>
</feature>
<reference evidence="5 6" key="1">
    <citation type="journal article" date="2017" name="Front. Microbiol.">
        <title>Labilibaculum manganireducens gen. nov., sp. nov. and Labilibaculum filiforme sp. nov., Novel Bacteroidetes Isolated from Subsurface Sediments of the Baltic Sea.</title>
        <authorList>
            <person name="Vandieken V."/>
            <person name="Marshall I.P."/>
            <person name="Niemann H."/>
            <person name="Engelen B."/>
            <person name="Cypionka H."/>
        </authorList>
    </citation>
    <scope>NUCLEOTIDE SEQUENCE [LARGE SCALE GENOMIC DNA]</scope>
    <source>
        <strain evidence="5 6">59.10-2M</strain>
    </source>
</reference>
<evidence type="ECO:0000259" key="4">
    <source>
        <dbReference type="Pfam" id="PF00881"/>
    </source>
</evidence>